<feature type="compositionally biased region" description="Basic and acidic residues" evidence="1">
    <location>
        <begin position="1"/>
        <end position="10"/>
    </location>
</feature>
<keyword evidence="2" id="KW-0472">Membrane</keyword>
<evidence type="ECO:0000256" key="2">
    <source>
        <dbReference type="SAM" id="Phobius"/>
    </source>
</evidence>
<evidence type="ECO:0000313" key="3">
    <source>
        <dbReference type="EMBL" id="MBF1674345.1"/>
    </source>
</evidence>
<dbReference type="AlphaFoldDB" id="A0A930Q4V9"/>
<feature type="region of interest" description="Disordered" evidence="1">
    <location>
        <begin position="1"/>
        <end position="24"/>
    </location>
</feature>
<feature type="transmembrane region" description="Helical" evidence="2">
    <location>
        <begin position="121"/>
        <end position="138"/>
    </location>
</feature>
<feature type="transmembrane region" description="Helical" evidence="2">
    <location>
        <begin position="35"/>
        <end position="56"/>
    </location>
</feature>
<proteinExistence type="predicted"/>
<protein>
    <submittedName>
        <fullName evidence="3">Uncharacterized protein</fullName>
    </submittedName>
</protein>
<evidence type="ECO:0000313" key="4">
    <source>
        <dbReference type="Proteomes" id="UP000785653"/>
    </source>
</evidence>
<sequence>MGSQPPERHPSMTKPRNKHRGAPRRGTILHGLARLIRPLLAIVGIVSGIMASFALADVNRAISINDAVLAAHPPQDATTAIPNPLPDGAIVALVSSHAGSAGYSPTAGVLIDPIWFLHPRMCFILTLLAILALASWITKHSRWNTLPFVRKFHIEAPKPRWWWEFTGYAEVLLLVSLVATVIYTLGR</sequence>
<organism evidence="3 4">
    <name type="scientific">Rothia mucilaginosa</name>
    <dbReference type="NCBI Taxonomy" id="43675"/>
    <lineage>
        <taxon>Bacteria</taxon>
        <taxon>Bacillati</taxon>
        <taxon>Actinomycetota</taxon>
        <taxon>Actinomycetes</taxon>
        <taxon>Micrococcales</taxon>
        <taxon>Micrococcaceae</taxon>
        <taxon>Rothia</taxon>
    </lineage>
</organism>
<name>A0A930Q4V9_9MICC</name>
<dbReference type="Proteomes" id="UP000785653">
    <property type="component" value="Unassembled WGS sequence"/>
</dbReference>
<reference evidence="3" key="1">
    <citation type="submission" date="2020-04" db="EMBL/GenBank/DDBJ databases">
        <title>Deep metagenomics examines the oral microbiome during advanced dental caries in children, revealing novel taxa and co-occurrences with host molecules.</title>
        <authorList>
            <person name="Baker J.L."/>
            <person name="Morton J.T."/>
            <person name="Dinis M."/>
            <person name="Alvarez R."/>
            <person name="Tran N.C."/>
            <person name="Knight R."/>
            <person name="Edlund A."/>
        </authorList>
    </citation>
    <scope>NUCLEOTIDE SEQUENCE</scope>
    <source>
        <strain evidence="3">JCVI_47_bin.3</strain>
    </source>
</reference>
<keyword evidence="2" id="KW-0812">Transmembrane</keyword>
<keyword evidence="2" id="KW-1133">Transmembrane helix</keyword>
<dbReference type="EMBL" id="JABZXS010000273">
    <property type="protein sequence ID" value="MBF1674345.1"/>
    <property type="molecule type" value="Genomic_DNA"/>
</dbReference>
<evidence type="ECO:0000256" key="1">
    <source>
        <dbReference type="SAM" id="MobiDB-lite"/>
    </source>
</evidence>
<comment type="caution">
    <text evidence="3">The sequence shown here is derived from an EMBL/GenBank/DDBJ whole genome shotgun (WGS) entry which is preliminary data.</text>
</comment>
<accession>A0A930Q4V9</accession>
<gene>
    <name evidence="3" type="ORF">HXO65_09130</name>
</gene>
<feature type="transmembrane region" description="Helical" evidence="2">
    <location>
        <begin position="165"/>
        <end position="185"/>
    </location>
</feature>